<feature type="domain" description="Calpain catalytic" evidence="8">
    <location>
        <begin position="211"/>
        <end position="543"/>
    </location>
</feature>
<keyword evidence="4 6" id="KW-0788">Thiol protease</keyword>
<evidence type="ECO:0000256" key="7">
    <source>
        <dbReference type="SAM" id="MobiDB-lite"/>
    </source>
</evidence>
<dbReference type="Proteomes" id="UP000789595">
    <property type="component" value="Unassembled WGS sequence"/>
</dbReference>
<dbReference type="SUPFAM" id="SSF54001">
    <property type="entry name" value="Cysteine proteinases"/>
    <property type="match status" value="1"/>
</dbReference>
<feature type="compositionally biased region" description="Low complexity" evidence="7">
    <location>
        <begin position="559"/>
        <end position="570"/>
    </location>
</feature>
<dbReference type="AlphaFoldDB" id="A0A8J2X4B3"/>
<dbReference type="OrthoDB" id="152370at2759"/>
<dbReference type="EMBL" id="CAKKNE010000004">
    <property type="protein sequence ID" value="CAH0373991.1"/>
    <property type="molecule type" value="Genomic_DNA"/>
</dbReference>
<reference evidence="9" key="1">
    <citation type="submission" date="2021-11" db="EMBL/GenBank/DDBJ databases">
        <authorList>
            <consortium name="Genoscope - CEA"/>
            <person name="William W."/>
        </authorList>
    </citation>
    <scope>NUCLEOTIDE SEQUENCE</scope>
</reference>
<accession>A0A8J2X4B3</accession>
<feature type="region of interest" description="Disordered" evidence="7">
    <location>
        <begin position="547"/>
        <end position="616"/>
    </location>
</feature>
<dbReference type="InterPro" id="IPR022684">
    <property type="entry name" value="Calpain_cysteine_protease"/>
</dbReference>
<feature type="active site" evidence="5 6">
    <location>
        <position position="265"/>
    </location>
</feature>
<protein>
    <recommendedName>
        <fullName evidence="8">Calpain catalytic domain-containing protein</fullName>
    </recommendedName>
</protein>
<dbReference type="SMART" id="SM00230">
    <property type="entry name" value="CysPc"/>
    <property type="match status" value="1"/>
</dbReference>
<dbReference type="PROSITE" id="PS50203">
    <property type="entry name" value="CALPAIN_CAT"/>
    <property type="match status" value="1"/>
</dbReference>
<evidence type="ECO:0000256" key="3">
    <source>
        <dbReference type="ARBA" id="ARBA00022801"/>
    </source>
</evidence>
<evidence type="ECO:0000256" key="1">
    <source>
        <dbReference type="ARBA" id="ARBA00007623"/>
    </source>
</evidence>
<feature type="active site" evidence="5 6">
    <location>
        <position position="482"/>
    </location>
</feature>
<evidence type="ECO:0000313" key="10">
    <source>
        <dbReference type="Proteomes" id="UP000789595"/>
    </source>
</evidence>
<dbReference type="PRINTS" id="PR00704">
    <property type="entry name" value="CALPAIN"/>
</dbReference>
<dbReference type="InterPro" id="IPR000169">
    <property type="entry name" value="Pept_cys_AS"/>
</dbReference>
<dbReference type="GO" id="GO:0004198">
    <property type="term" value="F:calcium-dependent cysteine-type endopeptidase activity"/>
    <property type="evidence" value="ECO:0007669"/>
    <property type="project" value="InterPro"/>
</dbReference>
<organism evidence="9 10">
    <name type="scientific">Pelagomonas calceolata</name>
    <dbReference type="NCBI Taxonomy" id="35677"/>
    <lineage>
        <taxon>Eukaryota</taxon>
        <taxon>Sar</taxon>
        <taxon>Stramenopiles</taxon>
        <taxon>Ochrophyta</taxon>
        <taxon>Pelagophyceae</taxon>
        <taxon>Pelagomonadales</taxon>
        <taxon>Pelagomonadaceae</taxon>
        <taxon>Pelagomonas</taxon>
    </lineage>
</organism>
<keyword evidence="2 6" id="KW-0645">Protease</keyword>
<keyword evidence="10" id="KW-1185">Reference proteome</keyword>
<feature type="active site" evidence="5 6">
    <location>
        <position position="458"/>
    </location>
</feature>
<dbReference type="PANTHER" id="PTHR10183:SF379">
    <property type="entry name" value="CALPAIN-5"/>
    <property type="match status" value="1"/>
</dbReference>
<dbReference type="InterPro" id="IPR038765">
    <property type="entry name" value="Papain-like_cys_pep_sf"/>
</dbReference>
<evidence type="ECO:0000256" key="4">
    <source>
        <dbReference type="ARBA" id="ARBA00022807"/>
    </source>
</evidence>
<evidence type="ECO:0000259" key="8">
    <source>
        <dbReference type="PROSITE" id="PS50203"/>
    </source>
</evidence>
<comment type="similarity">
    <text evidence="1">Belongs to the peptidase C2 family.</text>
</comment>
<evidence type="ECO:0000313" key="9">
    <source>
        <dbReference type="EMBL" id="CAH0373991.1"/>
    </source>
</evidence>
<dbReference type="PANTHER" id="PTHR10183">
    <property type="entry name" value="CALPAIN"/>
    <property type="match status" value="1"/>
</dbReference>
<dbReference type="InterPro" id="IPR001300">
    <property type="entry name" value="Peptidase_C2_calpain_cat"/>
</dbReference>
<evidence type="ECO:0000256" key="5">
    <source>
        <dbReference type="PIRSR" id="PIRSR622684-1"/>
    </source>
</evidence>
<dbReference type="Pfam" id="PF00648">
    <property type="entry name" value="Peptidase_C2"/>
    <property type="match status" value="1"/>
</dbReference>
<dbReference type="PROSITE" id="PS00139">
    <property type="entry name" value="THIOL_PROTEASE_CYS"/>
    <property type="match status" value="1"/>
</dbReference>
<name>A0A8J2X4B3_9STRA</name>
<comment type="caution">
    <text evidence="9">The sequence shown here is derived from an EMBL/GenBank/DDBJ whole genome shotgun (WGS) entry which is preliminary data.</text>
</comment>
<sequence length="697" mass="77388">MASFVPPVATLASTSDDKPAACGTYALESEQGKSGGATYYCATNRLYLYERSPQNWCVGKKAGGKSCKAYDSKGWHFYLEKQWTKRSDVTLTFGSESTSSTDVEAFAVECRYSNLAGGYKKTDRVECDRPVFRNEEKSKDLWLAPDGQWCFADAAGVDEEGDYDAFLESAEGENAASPEVADWADQHVHIHPVDIQAIEALHKSMEGDDSGYKDPDFVPGPAILDAAHGDSQWIRAAKLSGPDHEPQLWDGVEPSDIMQGALGDCWLLCALSAVAEFPGFVENSLFKTQEVSPDGKYVLRLYDAKARKMTHVTVDDRVPCGKATWWEAPRPLFSQPHGNEMYVLILEKAFAKLAGGYGRLSGGYPVLAWLTLTGCEDLSIWHAKDAGWEESVVALEEVRKDPHDYQALYTQASGETKASKDMFSYLLHCDQSNYMFAGSINKGTEIEKQRDDGLVERHAYSIIRVARITSVPGFIGLVQCRNPWGNNFEWNGDWSDRSPLWDKHPEVGKEIGRKYLSADDGLFWMAWKDFSRIFDTVQVCARRMDAPRGTHRGVGSRGTTPMTSPVTSPVRPRKAGAVRSETAVEAAPPSVDADLPPPPQHHHSMEDAPATPPADWQPTRLGISYRPCRLAVEYVSAGKAYRKLMPVNGGADDTPERVLTGLERDFGAYLDFEEKLSRSQTLRLVEMRWRRCLSTSP</sequence>
<gene>
    <name evidence="9" type="ORF">PECAL_4P12460</name>
</gene>
<evidence type="ECO:0000256" key="6">
    <source>
        <dbReference type="PROSITE-ProRule" id="PRU00239"/>
    </source>
</evidence>
<evidence type="ECO:0000256" key="2">
    <source>
        <dbReference type="ARBA" id="ARBA00022670"/>
    </source>
</evidence>
<proteinExistence type="inferred from homology"/>
<dbReference type="GO" id="GO:0006508">
    <property type="term" value="P:proteolysis"/>
    <property type="evidence" value="ECO:0007669"/>
    <property type="project" value="UniProtKB-KW"/>
</dbReference>
<dbReference type="Gene3D" id="3.90.70.10">
    <property type="entry name" value="Cysteine proteinases"/>
    <property type="match status" value="1"/>
</dbReference>
<keyword evidence="3 6" id="KW-0378">Hydrolase</keyword>